<dbReference type="InterPro" id="IPR001761">
    <property type="entry name" value="Peripla_BP/Lac1_sug-bd_dom"/>
</dbReference>
<dbReference type="PANTHER" id="PTHR30146">
    <property type="entry name" value="LACI-RELATED TRANSCRIPTIONAL REPRESSOR"/>
    <property type="match status" value="1"/>
</dbReference>
<dbReference type="InterPro" id="IPR000843">
    <property type="entry name" value="HTH_LacI"/>
</dbReference>
<keyword evidence="6" id="KW-1185">Reference proteome</keyword>
<dbReference type="InterPro" id="IPR010982">
    <property type="entry name" value="Lambda_DNA-bd_dom_sf"/>
</dbReference>
<dbReference type="OrthoDB" id="9784962at2"/>
<organism evidence="5 6">
    <name type="scientific">Paenibacillus methanolicus</name>
    <dbReference type="NCBI Taxonomy" id="582686"/>
    <lineage>
        <taxon>Bacteria</taxon>
        <taxon>Bacillati</taxon>
        <taxon>Bacillota</taxon>
        <taxon>Bacilli</taxon>
        <taxon>Bacillales</taxon>
        <taxon>Paenibacillaceae</taxon>
        <taxon>Paenibacillus</taxon>
    </lineage>
</organism>
<sequence length="334" mass="37152">MKPTIHDVARTAGVSISTVSRVMNAPETVTEQKRLRVQEAIDLLQYQPNGFARGLIYKKSGTLGVMIPDIENPYYAGLLRGMQDEAVRLGHSLMICNTDRDKDRLIAYIQSFYEKQVDGIIFASDALHPEYIEEMQRYRMPIVLASTNAPDYDIPSIDIDDELAAFEAAAYLIDSGHVRIGMISFPPGDTISGGPRMDGFRRALRDRGLQAEDAPIAYAAHRFEDAYAATEELLAAEPELTAIFAASDEFAMGAISYLREHGRSVPDDLSVIGFDDIRMAGMFIPKLTTIAQPVYEIGVRAVRKLHELAIGGHVDTLREKLPHKLVVRESSRRL</sequence>
<dbReference type="PANTHER" id="PTHR30146:SF149">
    <property type="entry name" value="HTH-TYPE TRANSCRIPTIONAL REGULATOR EBGR"/>
    <property type="match status" value="1"/>
</dbReference>
<protein>
    <submittedName>
        <fullName evidence="5">LacI family transcriptional regulator</fullName>
    </submittedName>
</protein>
<evidence type="ECO:0000259" key="4">
    <source>
        <dbReference type="PROSITE" id="PS50932"/>
    </source>
</evidence>
<accession>A0A5S5C8L3</accession>
<dbReference type="CDD" id="cd01392">
    <property type="entry name" value="HTH_LacI"/>
    <property type="match status" value="1"/>
</dbReference>
<dbReference type="PRINTS" id="PR00036">
    <property type="entry name" value="HTHLACI"/>
</dbReference>
<dbReference type="CDD" id="cd19975">
    <property type="entry name" value="PBP1_CcpA-like"/>
    <property type="match status" value="1"/>
</dbReference>
<feature type="domain" description="HTH lacI-type" evidence="4">
    <location>
        <begin position="3"/>
        <end position="57"/>
    </location>
</feature>
<dbReference type="Pfam" id="PF00532">
    <property type="entry name" value="Peripla_BP_1"/>
    <property type="match status" value="1"/>
</dbReference>
<evidence type="ECO:0000313" key="5">
    <source>
        <dbReference type="EMBL" id="TYP74670.1"/>
    </source>
</evidence>
<dbReference type="RefSeq" id="WP_148929917.1">
    <property type="nucleotide sequence ID" value="NZ_VNHS01000005.1"/>
</dbReference>
<dbReference type="Proteomes" id="UP000323257">
    <property type="component" value="Unassembled WGS sequence"/>
</dbReference>
<gene>
    <name evidence="5" type="ORF">BCM02_105214</name>
</gene>
<name>A0A5S5C8L3_9BACL</name>
<dbReference type="EMBL" id="VNHS01000005">
    <property type="protein sequence ID" value="TYP74670.1"/>
    <property type="molecule type" value="Genomic_DNA"/>
</dbReference>
<dbReference type="SUPFAM" id="SSF47413">
    <property type="entry name" value="lambda repressor-like DNA-binding domains"/>
    <property type="match status" value="1"/>
</dbReference>
<proteinExistence type="predicted"/>
<dbReference type="PROSITE" id="PS50932">
    <property type="entry name" value="HTH_LACI_2"/>
    <property type="match status" value="1"/>
</dbReference>
<dbReference type="PROSITE" id="PS00356">
    <property type="entry name" value="HTH_LACI_1"/>
    <property type="match status" value="1"/>
</dbReference>
<keyword evidence="2" id="KW-0238">DNA-binding</keyword>
<dbReference type="Pfam" id="PF00356">
    <property type="entry name" value="LacI"/>
    <property type="match status" value="1"/>
</dbReference>
<dbReference type="GO" id="GO:0003700">
    <property type="term" value="F:DNA-binding transcription factor activity"/>
    <property type="evidence" value="ECO:0007669"/>
    <property type="project" value="TreeGrafter"/>
</dbReference>
<dbReference type="Gene3D" id="3.40.50.2300">
    <property type="match status" value="2"/>
</dbReference>
<dbReference type="AlphaFoldDB" id="A0A5S5C8L3"/>
<dbReference type="InterPro" id="IPR028082">
    <property type="entry name" value="Peripla_BP_I"/>
</dbReference>
<evidence type="ECO:0000313" key="6">
    <source>
        <dbReference type="Proteomes" id="UP000323257"/>
    </source>
</evidence>
<keyword evidence="3" id="KW-0804">Transcription</keyword>
<evidence type="ECO:0000256" key="2">
    <source>
        <dbReference type="ARBA" id="ARBA00023125"/>
    </source>
</evidence>
<dbReference type="SUPFAM" id="SSF53822">
    <property type="entry name" value="Periplasmic binding protein-like I"/>
    <property type="match status" value="1"/>
</dbReference>
<evidence type="ECO:0000256" key="1">
    <source>
        <dbReference type="ARBA" id="ARBA00023015"/>
    </source>
</evidence>
<keyword evidence="1" id="KW-0805">Transcription regulation</keyword>
<comment type="caution">
    <text evidence="5">The sequence shown here is derived from an EMBL/GenBank/DDBJ whole genome shotgun (WGS) entry which is preliminary data.</text>
</comment>
<dbReference type="SMART" id="SM00354">
    <property type="entry name" value="HTH_LACI"/>
    <property type="match status" value="1"/>
</dbReference>
<evidence type="ECO:0000256" key="3">
    <source>
        <dbReference type="ARBA" id="ARBA00023163"/>
    </source>
</evidence>
<dbReference type="GO" id="GO:0000976">
    <property type="term" value="F:transcription cis-regulatory region binding"/>
    <property type="evidence" value="ECO:0007669"/>
    <property type="project" value="TreeGrafter"/>
</dbReference>
<dbReference type="Gene3D" id="1.10.260.40">
    <property type="entry name" value="lambda repressor-like DNA-binding domains"/>
    <property type="match status" value="1"/>
</dbReference>
<reference evidence="5 6" key="1">
    <citation type="submission" date="2019-07" db="EMBL/GenBank/DDBJ databases">
        <title>Genomic Encyclopedia of Type Strains, Phase III (KMG-III): the genomes of soil and plant-associated and newly described type strains.</title>
        <authorList>
            <person name="Whitman W."/>
        </authorList>
    </citation>
    <scope>NUCLEOTIDE SEQUENCE [LARGE SCALE GENOMIC DNA]</scope>
    <source>
        <strain evidence="5 6">BL24</strain>
    </source>
</reference>